<dbReference type="AlphaFoldDB" id="A0A1H6ZHD8"/>
<evidence type="ECO:0000313" key="2">
    <source>
        <dbReference type="EMBL" id="SEJ49092.1"/>
    </source>
</evidence>
<dbReference type="NCBIfam" id="TIGR02532">
    <property type="entry name" value="IV_pilin_GFxxxE"/>
    <property type="match status" value="1"/>
</dbReference>
<dbReference type="STRING" id="529704.SAMN02927913_2156"/>
<dbReference type="PROSITE" id="PS00409">
    <property type="entry name" value="PROKAR_NTER_METHYL"/>
    <property type="match status" value="1"/>
</dbReference>
<sequence>MMVFMVAGAARRRQGGVTLIELMVAMVLGLIVAAGIVTVFLSTSKSNRVQNQMARLQEEGRFAVTRVKDDLRMANGQYCTNSGGVAKAAAASQVYLDGLRTPKVYAKSLTSAMADVTTGFGTTSGTNTYPAEPTEPYSFPSYLSMRGYDCGKSSCSPADPNTTVSEIPAMGTDVGDRVVGTDVLTLRYVNSSRGWAIVDAGVTGTHLAVAASSPNEIQSITLAPASSSEPPVSEFASGDLAMLADCSNAQIFAVTNASGVLTPDTANNLATPAPQQPLSAPKLFDFNTDYLTVTYYVRVVDNGDGHHTGALMRRVNGGGAGGSEDELVRGVERLDFRYGVQDADGKVRYLNANDVDKATGVSCPPGEPNAITSAGCLWRAVTTIEVNLVLDGQDPLYTLTAPDLAYSYGIDGNYSPVAPSLHDITPSDQGFVDQMIRREFSAVVAVRNFNP</sequence>
<reference evidence="2 3" key="1">
    <citation type="submission" date="2016-10" db="EMBL/GenBank/DDBJ databases">
        <authorList>
            <person name="de Groot N.N."/>
        </authorList>
    </citation>
    <scope>NUCLEOTIDE SEQUENCE [LARGE SCALE GENOMIC DNA]</scope>
    <source>
        <strain evidence="2 3">DSM 26515</strain>
    </source>
</reference>
<keyword evidence="1" id="KW-0472">Membrane</keyword>
<dbReference type="GO" id="GO:0043683">
    <property type="term" value="P:type IV pilus assembly"/>
    <property type="evidence" value="ECO:0007669"/>
    <property type="project" value="InterPro"/>
</dbReference>
<keyword evidence="1" id="KW-0812">Transmembrane</keyword>
<keyword evidence="1" id="KW-1133">Transmembrane helix</keyword>
<dbReference type="InterPro" id="IPR032092">
    <property type="entry name" value="PilW"/>
</dbReference>
<evidence type="ECO:0000256" key="1">
    <source>
        <dbReference type="SAM" id="Phobius"/>
    </source>
</evidence>
<evidence type="ECO:0000313" key="3">
    <source>
        <dbReference type="Proteomes" id="UP000199420"/>
    </source>
</evidence>
<dbReference type="InterPro" id="IPR012902">
    <property type="entry name" value="N_methyl_site"/>
</dbReference>
<feature type="transmembrane region" description="Helical" evidence="1">
    <location>
        <begin position="20"/>
        <end position="41"/>
    </location>
</feature>
<dbReference type="EMBL" id="FNYC01000009">
    <property type="protein sequence ID" value="SEJ49092.1"/>
    <property type="molecule type" value="Genomic_DNA"/>
</dbReference>
<proteinExistence type="predicted"/>
<dbReference type="Proteomes" id="UP000199420">
    <property type="component" value="Unassembled WGS sequence"/>
</dbReference>
<dbReference type="OrthoDB" id="5296662at2"/>
<dbReference type="Pfam" id="PF16074">
    <property type="entry name" value="PilW"/>
    <property type="match status" value="1"/>
</dbReference>
<keyword evidence="3" id="KW-1185">Reference proteome</keyword>
<name>A0A1H6ZHD8_9GAMM</name>
<organism evidence="2 3">
    <name type="scientific">Frateuria terrea</name>
    <dbReference type="NCBI Taxonomy" id="529704"/>
    <lineage>
        <taxon>Bacteria</taxon>
        <taxon>Pseudomonadati</taxon>
        <taxon>Pseudomonadota</taxon>
        <taxon>Gammaproteobacteria</taxon>
        <taxon>Lysobacterales</taxon>
        <taxon>Rhodanobacteraceae</taxon>
        <taxon>Frateuria</taxon>
    </lineage>
</organism>
<dbReference type="RefSeq" id="WP_091336731.1">
    <property type="nucleotide sequence ID" value="NZ_FNYC01000009.1"/>
</dbReference>
<dbReference type="Pfam" id="PF07963">
    <property type="entry name" value="N_methyl"/>
    <property type="match status" value="1"/>
</dbReference>
<accession>A0A1H6ZHD8</accession>
<gene>
    <name evidence="2" type="ORF">SAMN04487997_3558</name>
</gene>
<protein>
    <submittedName>
        <fullName evidence="2">Type IV pilus assembly protein PilW</fullName>
    </submittedName>
</protein>